<evidence type="ECO:0000313" key="6">
    <source>
        <dbReference type="EMBL" id="HIQ77928.1"/>
    </source>
</evidence>
<proteinExistence type="predicted"/>
<reference evidence="6" key="1">
    <citation type="submission" date="2020-10" db="EMBL/GenBank/DDBJ databases">
        <authorList>
            <person name="Gilroy R."/>
        </authorList>
    </citation>
    <scope>NUCLEOTIDE SEQUENCE</scope>
    <source>
        <strain evidence="6">ChiBcolR7-354</strain>
    </source>
</reference>
<protein>
    <submittedName>
        <fullName evidence="6">NAD(P)/FAD-dependent oxidoreductase</fullName>
    </submittedName>
</protein>
<dbReference type="InterPro" id="IPR023166">
    <property type="entry name" value="BaiN-like_dom_sf"/>
</dbReference>
<dbReference type="NCBIfam" id="TIGR00275">
    <property type="entry name" value="aminoacetone oxidase family FAD-binding enzyme"/>
    <property type="match status" value="1"/>
</dbReference>
<dbReference type="Pfam" id="PF22780">
    <property type="entry name" value="HI0933_like_1st"/>
    <property type="match status" value="1"/>
</dbReference>
<dbReference type="AlphaFoldDB" id="A0A9D0ZC82"/>
<comment type="cofactor">
    <cofactor evidence="1">
        <name>FAD</name>
        <dbReference type="ChEBI" id="CHEBI:57692"/>
    </cofactor>
</comment>
<dbReference type="Gene3D" id="2.40.30.10">
    <property type="entry name" value="Translation factors"/>
    <property type="match status" value="1"/>
</dbReference>
<organism evidence="6 7">
    <name type="scientific">Candidatus Scatomorpha intestinavium</name>
    <dbReference type="NCBI Taxonomy" id="2840922"/>
    <lineage>
        <taxon>Bacteria</taxon>
        <taxon>Bacillati</taxon>
        <taxon>Bacillota</taxon>
        <taxon>Clostridia</taxon>
        <taxon>Eubacteriales</taxon>
        <taxon>Candidatus Scatomorpha</taxon>
    </lineage>
</organism>
<dbReference type="Gene3D" id="3.50.50.60">
    <property type="entry name" value="FAD/NAD(P)-binding domain"/>
    <property type="match status" value="1"/>
</dbReference>
<feature type="domain" description="RsdA/BaiN/AoA(So)-like insert" evidence="5">
    <location>
        <begin position="195"/>
        <end position="356"/>
    </location>
</feature>
<dbReference type="InterPro" id="IPR055178">
    <property type="entry name" value="RsdA/BaiN/AoA(So)-like_dom"/>
</dbReference>
<feature type="domain" description="RsdA/BaiN/AoA(So)-like Rossmann fold-like" evidence="4">
    <location>
        <begin position="9"/>
        <end position="409"/>
    </location>
</feature>
<dbReference type="EMBL" id="DVGA01000021">
    <property type="protein sequence ID" value="HIQ77928.1"/>
    <property type="molecule type" value="Genomic_DNA"/>
</dbReference>
<evidence type="ECO:0000256" key="2">
    <source>
        <dbReference type="ARBA" id="ARBA00022630"/>
    </source>
</evidence>
<dbReference type="PANTHER" id="PTHR42887:SF2">
    <property type="entry name" value="OS12G0638800 PROTEIN"/>
    <property type="match status" value="1"/>
</dbReference>
<dbReference type="PRINTS" id="PR00411">
    <property type="entry name" value="PNDRDTASEI"/>
</dbReference>
<dbReference type="InterPro" id="IPR036188">
    <property type="entry name" value="FAD/NAD-bd_sf"/>
</dbReference>
<evidence type="ECO:0000256" key="3">
    <source>
        <dbReference type="ARBA" id="ARBA00022827"/>
    </source>
</evidence>
<reference evidence="6" key="2">
    <citation type="journal article" date="2021" name="PeerJ">
        <title>Extensive microbial diversity within the chicken gut microbiome revealed by metagenomics and culture.</title>
        <authorList>
            <person name="Gilroy R."/>
            <person name="Ravi A."/>
            <person name="Getino M."/>
            <person name="Pursley I."/>
            <person name="Horton D.L."/>
            <person name="Alikhan N.F."/>
            <person name="Baker D."/>
            <person name="Gharbi K."/>
            <person name="Hall N."/>
            <person name="Watson M."/>
            <person name="Adriaenssens E.M."/>
            <person name="Foster-Nyarko E."/>
            <person name="Jarju S."/>
            <person name="Secka A."/>
            <person name="Antonio M."/>
            <person name="Oren A."/>
            <person name="Chaudhuri R.R."/>
            <person name="La Ragione R."/>
            <person name="Hildebrand F."/>
            <person name="Pallen M.J."/>
        </authorList>
    </citation>
    <scope>NUCLEOTIDE SEQUENCE</scope>
    <source>
        <strain evidence="6">ChiBcolR7-354</strain>
    </source>
</reference>
<keyword evidence="3" id="KW-0274">FAD</keyword>
<dbReference type="InterPro" id="IPR004792">
    <property type="entry name" value="BaiN-like"/>
</dbReference>
<dbReference type="SUPFAM" id="SSF51905">
    <property type="entry name" value="FAD/NAD(P)-binding domain"/>
    <property type="match status" value="1"/>
</dbReference>
<accession>A0A9D0ZC82</accession>
<comment type="caution">
    <text evidence="6">The sequence shown here is derived from an EMBL/GenBank/DDBJ whole genome shotgun (WGS) entry which is preliminary data.</text>
</comment>
<dbReference type="PANTHER" id="PTHR42887">
    <property type="entry name" value="OS12G0638800 PROTEIN"/>
    <property type="match status" value="1"/>
</dbReference>
<dbReference type="SUPFAM" id="SSF160996">
    <property type="entry name" value="HI0933 insert domain-like"/>
    <property type="match status" value="1"/>
</dbReference>
<evidence type="ECO:0000259" key="5">
    <source>
        <dbReference type="Pfam" id="PF22780"/>
    </source>
</evidence>
<dbReference type="Proteomes" id="UP000824262">
    <property type="component" value="Unassembled WGS sequence"/>
</dbReference>
<gene>
    <name evidence="6" type="ORF">IAB77_01560</name>
</gene>
<evidence type="ECO:0000313" key="7">
    <source>
        <dbReference type="Proteomes" id="UP000824262"/>
    </source>
</evidence>
<dbReference type="Pfam" id="PF03486">
    <property type="entry name" value="HI0933_like"/>
    <property type="match status" value="1"/>
</dbReference>
<keyword evidence="2" id="KW-0285">Flavoprotein</keyword>
<name>A0A9D0ZC82_9FIRM</name>
<evidence type="ECO:0000259" key="4">
    <source>
        <dbReference type="Pfam" id="PF03486"/>
    </source>
</evidence>
<dbReference type="InterPro" id="IPR057661">
    <property type="entry name" value="RsdA/BaiN/AoA(So)_Rossmann"/>
</dbReference>
<sequence length="413" mass="44614">MSLKQQRADAVVIGGGAAGMLCSALAAERGLSVLMLEPNAVLGKKLRITGKGRCNVTNDCTAAEFIQSLPGDGRFMQSAIHRFGPGDVMALFERLGVPLKVERGRRVFPESDRAADVASALERYMRRSGAEVAHERAEEIITGPDGVCAVRTRNGEIECRSAVICTGGLSYPGTGSTGDGYRMAAELGHTVTPARPSLVPLESPDGFCRDMQGLSLKNVRLTAYEDGREIYGEQGEMLFTHFGVSGPLVLSASAHMRGFPAKKYRLSIDLKPALDAARLDERVLRDFSKNKNREFRNALSELAPKALIPVLIERSGIPPETRVNSVTREQRLALVALMKDFSIRISGTRPVAEAIVTAGGISTREVDPRTMQSRLVPGLYFAGEVLDLDAYTGGFNLQIAWSTAYVAANSLRS</sequence>
<dbReference type="Gene3D" id="1.10.8.260">
    <property type="entry name" value="HI0933 insert domain-like"/>
    <property type="match status" value="1"/>
</dbReference>
<evidence type="ECO:0000256" key="1">
    <source>
        <dbReference type="ARBA" id="ARBA00001974"/>
    </source>
</evidence>